<reference evidence="1" key="1">
    <citation type="journal article" date="2014" name="Int. J. Syst. Evol. Microbiol.">
        <title>Complete genome sequence of Corynebacterium casei LMG S-19264T (=DSM 44701T), isolated from a smear-ripened cheese.</title>
        <authorList>
            <consortium name="US DOE Joint Genome Institute (JGI-PGF)"/>
            <person name="Walter F."/>
            <person name="Albersmeier A."/>
            <person name="Kalinowski J."/>
            <person name="Ruckert C."/>
        </authorList>
    </citation>
    <scope>NUCLEOTIDE SEQUENCE</scope>
    <source>
        <strain evidence="1">NBRC 110023</strain>
    </source>
</reference>
<dbReference type="AlphaFoldDB" id="A0AA37T575"/>
<dbReference type="EMBL" id="BSOT01000006">
    <property type="protein sequence ID" value="GLR71635.1"/>
    <property type="molecule type" value="Genomic_DNA"/>
</dbReference>
<comment type="caution">
    <text evidence="1">The sequence shown here is derived from an EMBL/GenBank/DDBJ whole genome shotgun (WGS) entry which is preliminary data.</text>
</comment>
<organism evidence="1 2">
    <name type="scientific">Agaribacter marinus</name>
    <dbReference type="NCBI Taxonomy" id="1431249"/>
    <lineage>
        <taxon>Bacteria</taxon>
        <taxon>Pseudomonadati</taxon>
        <taxon>Pseudomonadota</taxon>
        <taxon>Gammaproteobacteria</taxon>
        <taxon>Alteromonadales</taxon>
        <taxon>Alteromonadaceae</taxon>
        <taxon>Agaribacter</taxon>
    </lineage>
</organism>
<accession>A0AA37T575</accession>
<evidence type="ECO:0000313" key="2">
    <source>
        <dbReference type="Proteomes" id="UP001156601"/>
    </source>
</evidence>
<dbReference type="RefSeq" id="WP_284217978.1">
    <property type="nucleotide sequence ID" value="NZ_BSOT01000006.1"/>
</dbReference>
<proteinExistence type="predicted"/>
<gene>
    <name evidence="1" type="ORF">GCM10007852_25430</name>
</gene>
<dbReference type="Proteomes" id="UP001156601">
    <property type="component" value="Unassembled WGS sequence"/>
</dbReference>
<sequence length="118" mass="13848">MSWKYVSNENDEKYCLPLPESQTLSESDLPKNEFDLRAKLAFWQMNFFVPFNSLGWFEKHLDSKNYKEVKTKLDHADQELIEIIASPENHAALKRILSVMPEHVPQKRYLVDHVLSLG</sequence>
<name>A0AA37T575_9ALTE</name>
<protein>
    <submittedName>
        <fullName evidence="1">Uncharacterized protein</fullName>
    </submittedName>
</protein>
<evidence type="ECO:0000313" key="1">
    <source>
        <dbReference type="EMBL" id="GLR71635.1"/>
    </source>
</evidence>
<keyword evidence="2" id="KW-1185">Reference proteome</keyword>
<reference evidence="1" key="2">
    <citation type="submission" date="2023-01" db="EMBL/GenBank/DDBJ databases">
        <title>Draft genome sequence of Agaribacter marinus strain NBRC 110023.</title>
        <authorList>
            <person name="Sun Q."/>
            <person name="Mori K."/>
        </authorList>
    </citation>
    <scope>NUCLEOTIDE SEQUENCE</scope>
    <source>
        <strain evidence="1">NBRC 110023</strain>
    </source>
</reference>